<reference evidence="10" key="1">
    <citation type="journal article" date="2020" name="mSystems">
        <title>Genome- and Community-Level Interaction Insights into Carbon Utilization and Element Cycling Functions of Hydrothermarchaeota in Hydrothermal Sediment.</title>
        <authorList>
            <person name="Zhou Z."/>
            <person name="Liu Y."/>
            <person name="Xu W."/>
            <person name="Pan J."/>
            <person name="Luo Z.H."/>
            <person name="Li M."/>
        </authorList>
    </citation>
    <scope>NUCLEOTIDE SEQUENCE [LARGE SCALE GENOMIC DNA]</scope>
    <source>
        <strain evidence="10">SpSt-361</strain>
    </source>
</reference>
<dbReference type="SUPFAM" id="SSF55681">
    <property type="entry name" value="Class II aaRS and biotin synthetases"/>
    <property type="match status" value="1"/>
</dbReference>
<evidence type="ECO:0000256" key="1">
    <source>
        <dbReference type="ARBA" id="ARBA00022598"/>
    </source>
</evidence>
<dbReference type="AlphaFoldDB" id="A0A831Z0F4"/>
<feature type="domain" description="Aminoacyl-transfer RNA synthetases class-II family profile" evidence="9">
    <location>
        <begin position="165"/>
        <end position="479"/>
    </location>
</feature>
<keyword evidence="4 7" id="KW-0067">ATP-binding</keyword>
<dbReference type="GO" id="GO:0005829">
    <property type="term" value="C:cytosol"/>
    <property type="evidence" value="ECO:0007669"/>
    <property type="project" value="TreeGrafter"/>
</dbReference>
<comment type="subcellular location">
    <subcellularLocation>
        <location evidence="7">Cytoplasm</location>
    </subcellularLocation>
</comment>
<dbReference type="PANTHER" id="PTHR42918">
    <property type="entry name" value="LYSYL-TRNA SYNTHETASE"/>
    <property type="match status" value="1"/>
</dbReference>
<dbReference type="Pfam" id="PF00152">
    <property type="entry name" value="tRNA-synt_2"/>
    <property type="match status" value="1"/>
</dbReference>
<keyword evidence="7 8" id="KW-0460">Magnesium</keyword>
<dbReference type="InterPro" id="IPR012340">
    <property type="entry name" value="NA-bd_OB-fold"/>
</dbReference>
<dbReference type="SUPFAM" id="SSF50249">
    <property type="entry name" value="Nucleic acid-binding proteins"/>
    <property type="match status" value="1"/>
</dbReference>
<dbReference type="HAMAP" id="MF_00252">
    <property type="entry name" value="Lys_tRNA_synth_class2"/>
    <property type="match status" value="1"/>
</dbReference>
<dbReference type="EMBL" id="DSPJ01000064">
    <property type="protein sequence ID" value="HEX61978.1"/>
    <property type="molecule type" value="Genomic_DNA"/>
</dbReference>
<keyword evidence="5 7" id="KW-0030">Aminoacyl-tRNA synthetase</keyword>
<feature type="binding site" evidence="7">
    <location>
        <position position="398"/>
    </location>
    <ligand>
        <name>Mg(2+)</name>
        <dbReference type="ChEBI" id="CHEBI:18420"/>
        <label>1</label>
    </ligand>
</feature>
<evidence type="ECO:0000256" key="8">
    <source>
        <dbReference type="RuleBase" id="RU000336"/>
    </source>
</evidence>
<dbReference type="InterPro" id="IPR045864">
    <property type="entry name" value="aa-tRNA-synth_II/BPL/LPL"/>
</dbReference>
<dbReference type="CDD" id="cd04322">
    <property type="entry name" value="LysRS_N"/>
    <property type="match status" value="1"/>
</dbReference>
<keyword evidence="7" id="KW-0963">Cytoplasm</keyword>
<dbReference type="GO" id="GO:0000049">
    <property type="term" value="F:tRNA binding"/>
    <property type="evidence" value="ECO:0007669"/>
    <property type="project" value="TreeGrafter"/>
</dbReference>
<evidence type="ECO:0000256" key="4">
    <source>
        <dbReference type="ARBA" id="ARBA00022840"/>
    </source>
</evidence>
<evidence type="ECO:0000256" key="2">
    <source>
        <dbReference type="ARBA" id="ARBA00022723"/>
    </source>
</evidence>
<dbReference type="CDD" id="cd00775">
    <property type="entry name" value="LysRS_core"/>
    <property type="match status" value="1"/>
</dbReference>
<comment type="cofactor">
    <cofactor evidence="7 8">
        <name>Mg(2+)</name>
        <dbReference type="ChEBI" id="CHEBI:18420"/>
    </cofactor>
    <text evidence="7 8">Binds 3 Mg(2+) ions per subunit.</text>
</comment>
<dbReference type="InterPro" id="IPR004364">
    <property type="entry name" value="Aa-tRNA-synt_II"/>
</dbReference>
<dbReference type="EC" id="6.1.1.6" evidence="7"/>
<dbReference type="GO" id="GO:0005524">
    <property type="term" value="F:ATP binding"/>
    <property type="evidence" value="ECO:0007669"/>
    <property type="project" value="UniProtKB-UniRule"/>
</dbReference>
<comment type="subunit">
    <text evidence="7">Homodimer.</text>
</comment>
<dbReference type="NCBIfam" id="TIGR00499">
    <property type="entry name" value="lysS_bact"/>
    <property type="match status" value="1"/>
</dbReference>
<organism evidence="10">
    <name type="scientific">candidate division WWE3 bacterium</name>
    <dbReference type="NCBI Taxonomy" id="2053526"/>
    <lineage>
        <taxon>Bacteria</taxon>
        <taxon>Katanobacteria</taxon>
    </lineage>
</organism>
<dbReference type="InterPro" id="IPR004365">
    <property type="entry name" value="NA-bd_OB_tRNA"/>
</dbReference>
<dbReference type="PANTHER" id="PTHR42918:SF15">
    <property type="entry name" value="LYSINE--TRNA LIGASE, CHLOROPLASTIC_MITOCHONDRIAL"/>
    <property type="match status" value="1"/>
</dbReference>
<dbReference type="PROSITE" id="PS50862">
    <property type="entry name" value="AA_TRNA_LIGASE_II"/>
    <property type="match status" value="1"/>
</dbReference>
<dbReference type="PRINTS" id="PR00982">
    <property type="entry name" value="TRNASYNTHLYS"/>
</dbReference>
<dbReference type="GO" id="GO:0000287">
    <property type="term" value="F:magnesium ion binding"/>
    <property type="evidence" value="ECO:0007669"/>
    <property type="project" value="UniProtKB-UniRule"/>
</dbReference>
<sequence>MPLEEIRRVRLEKLQALRKQGIDPFPSKFDKTQSLVQVRETKLGAKVQTAGRIMAWRSHGGIAFADLTDYTGRIQLLFKEDTLSQSDWQRLSFLDIGDFIGASGELFKTRSGELTILVKNYVLLTKTLRPLPAKSGLADVEERYRKRYLDLLVNPEVRERFDRISAITESMRRFLIKEGYIEVLTPTLQPLYGGTLARPFATHFNALDADFYLRIANELYLKRLIVGGYEKIFEFSVDFRNEGIDTTHNPEFLQMETMWAYADYEDNMKFAERMIPAIAKEVLGSAKITYQNQEINLSSPWKRLRLTEAVEKETKLDWGRVKSLKDAQGMAKKLGVSPAGKHLRGEILEEIFDQLVKPKLIQPTLVYDYPRDVSPLAKTVRNNPDETERFEVFIGGRELANSYSEANDPLLLRENFEEQAKLRKAGTQEAHPIDEDFLEAMEYGMPPTSGFGIGMERLFMLLTDTASIRDVILFPALRPARSEVRRGRFASRSSQSEERPK</sequence>
<dbReference type="InterPro" id="IPR018149">
    <property type="entry name" value="Lys-tRNA-synth_II_C"/>
</dbReference>
<protein>
    <recommendedName>
        <fullName evidence="7">Lysine--tRNA ligase</fullName>
        <ecNumber evidence="7">6.1.1.6</ecNumber>
    </recommendedName>
    <alternativeName>
        <fullName evidence="7">Lysyl-tRNA synthetase</fullName>
        <shortName evidence="7">LysRS</shortName>
    </alternativeName>
</protein>
<dbReference type="GO" id="GO:0006430">
    <property type="term" value="P:lysyl-tRNA aminoacylation"/>
    <property type="evidence" value="ECO:0007669"/>
    <property type="project" value="UniProtKB-UniRule"/>
</dbReference>
<proteinExistence type="inferred from homology"/>
<feature type="binding site" evidence="7">
    <location>
        <position position="391"/>
    </location>
    <ligand>
        <name>Mg(2+)</name>
        <dbReference type="ChEBI" id="CHEBI:18420"/>
        <label>1</label>
    </ligand>
</feature>
<gene>
    <name evidence="7 10" type="primary">lysS</name>
    <name evidence="10" type="ORF">ENR01_02375</name>
</gene>
<dbReference type="InterPro" id="IPR002313">
    <property type="entry name" value="Lys-tRNA-ligase_II"/>
</dbReference>
<evidence type="ECO:0000256" key="5">
    <source>
        <dbReference type="ARBA" id="ARBA00023146"/>
    </source>
</evidence>
<evidence type="ECO:0000256" key="7">
    <source>
        <dbReference type="HAMAP-Rule" id="MF_00252"/>
    </source>
</evidence>
<keyword evidence="3 7" id="KW-0547">Nucleotide-binding</keyword>
<dbReference type="InterPro" id="IPR044136">
    <property type="entry name" value="Lys-tRNA-ligase_II_N"/>
</dbReference>
<keyword evidence="2 7" id="KW-0479">Metal-binding</keyword>
<comment type="similarity">
    <text evidence="7">Belongs to the class-II aminoacyl-tRNA synthetase family.</text>
</comment>
<keyword evidence="1 7" id="KW-0436">Ligase</keyword>
<keyword evidence="7" id="KW-0648">Protein biosynthesis</keyword>
<dbReference type="Gene3D" id="3.30.930.10">
    <property type="entry name" value="Bira Bifunctional Protein, Domain 2"/>
    <property type="match status" value="1"/>
</dbReference>
<name>A0A831Z0F4_UNCKA</name>
<evidence type="ECO:0000313" key="10">
    <source>
        <dbReference type="EMBL" id="HEX61978.1"/>
    </source>
</evidence>
<evidence type="ECO:0000256" key="6">
    <source>
        <dbReference type="ARBA" id="ARBA00048573"/>
    </source>
</evidence>
<accession>A0A831Z0F4</accession>
<comment type="catalytic activity">
    <reaction evidence="6 7 8">
        <text>tRNA(Lys) + L-lysine + ATP = L-lysyl-tRNA(Lys) + AMP + diphosphate</text>
        <dbReference type="Rhea" id="RHEA:20792"/>
        <dbReference type="Rhea" id="RHEA-COMP:9696"/>
        <dbReference type="Rhea" id="RHEA-COMP:9697"/>
        <dbReference type="ChEBI" id="CHEBI:30616"/>
        <dbReference type="ChEBI" id="CHEBI:32551"/>
        <dbReference type="ChEBI" id="CHEBI:33019"/>
        <dbReference type="ChEBI" id="CHEBI:78442"/>
        <dbReference type="ChEBI" id="CHEBI:78529"/>
        <dbReference type="ChEBI" id="CHEBI:456215"/>
        <dbReference type="EC" id="6.1.1.6"/>
    </reaction>
</comment>
<dbReference type="NCBIfam" id="NF001756">
    <property type="entry name" value="PRK00484.1"/>
    <property type="match status" value="1"/>
</dbReference>
<evidence type="ECO:0000256" key="3">
    <source>
        <dbReference type="ARBA" id="ARBA00022741"/>
    </source>
</evidence>
<feature type="binding site" evidence="7">
    <location>
        <position position="398"/>
    </location>
    <ligand>
        <name>Mg(2+)</name>
        <dbReference type="ChEBI" id="CHEBI:18420"/>
        <label>2</label>
    </ligand>
</feature>
<comment type="caution">
    <text evidence="10">The sequence shown here is derived from an EMBL/GenBank/DDBJ whole genome shotgun (WGS) entry which is preliminary data.</text>
</comment>
<dbReference type="Gene3D" id="2.40.50.140">
    <property type="entry name" value="Nucleic acid-binding proteins"/>
    <property type="match status" value="1"/>
</dbReference>
<evidence type="ECO:0000259" key="9">
    <source>
        <dbReference type="PROSITE" id="PS50862"/>
    </source>
</evidence>
<dbReference type="InterPro" id="IPR006195">
    <property type="entry name" value="aa-tRNA-synth_II"/>
</dbReference>
<dbReference type="Pfam" id="PF01336">
    <property type="entry name" value="tRNA_anti-codon"/>
    <property type="match status" value="1"/>
</dbReference>
<dbReference type="GO" id="GO:0004824">
    <property type="term" value="F:lysine-tRNA ligase activity"/>
    <property type="evidence" value="ECO:0007669"/>
    <property type="project" value="UniProtKB-UniRule"/>
</dbReference>